<evidence type="ECO:0000256" key="2">
    <source>
        <dbReference type="SAM" id="Phobius"/>
    </source>
</evidence>
<dbReference type="GO" id="GO:0030246">
    <property type="term" value="F:carbohydrate binding"/>
    <property type="evidence" value="ECO:0007669"/>
    <property type="project" value="InterPro"/>
</dbReference>
<dbReference type="InterPro" id="IPR036116">
    <property type="entry name" value="FN3_sf"/>
</dbReference>
<comment type="caution">
    <text evidence="4">The sequence shown here is derived from an EMBL/GenBank/DDBJ whole genome shotgun (WGS) entry which is preliminary data.</text>
</comment>
<feature type="region of interest" description="Disordered" evidence="1">
    <location>
        <begin position="420"/>
        <end position="462"/>
    </location>
</feature>
<dbReference type="Gene3D" id="2.60.40.680">
    <property type="match status" value="2"/>
</dbReference>
<protein>
    <submittedName>
        <fullName evidence="4">Beta-1,3-glucanase</fullName>
    </submittedName>
</protein>
<feature type="domain" description="Fibronectin type-III" evidence="3">
    <location>
        <begin position="336"/>
        <end position="424"/>
    </location>
</feature>
<dbReference type="Pfam" id="PF00041">
    <property type="entry name" value="fn3"/>
    <property type="match status" value="1"/>
</dbReference>
<reference evidence="4 5" key="1">
    <citation type="journal article" date="2015" name="Nature">
        <title>rRNA introns, odd ribosomes, and small enigmatic genomes across a large radiation of phyla.</title>
        <authorList>
            <person name="Brown C.T."/>
            <person name="Hug L.A."/>
            <person name="Thomas B.C."/>
            <person name="Sharon I."/>
            <person name="Castelle C.J."/>
            <person name="Singh A."/>
            <person name="Wilkins M.J."/>
            <person name="Williams K.H."/>
            <person name="Banfield J.F."/>
        </authorList>
    </citation>
    <scope>NUCLEOTIDE SEQUENCE [LARGE SCALE GENOMIC DNA]</scope>
</reference>
<dbReference type="Gene3D" id="2.60.40.10">
    <property type="entry name" value="Immunoglobulins"/>
    <property type="match status" value="1"/>
</dbReference>
<dbReference type="AlphaFoldDB" id="A0A0G1CDM7"/>
<dbReference type="SUPFAM" id="SSF49384">
    <property type="entry name" value="Carbohydrate-binding domain"/>
    <property type="match status" value="2"/>
</dbReference>
<dbReference type="EMBL" id="LCFB01000035">
    <property type="protein sequence ID" value="KKS83637.1"/>
    <property type="molecule type" value="Genomic_DNA"/>
</dbReference>
<dbReference type="PROSITE" id="PS50853">
    <property type="entry name" value="FN3"/>
    <property type="match status" value="1"/>
</dbReference>
<dbReference type="CDD" id="cd08547">
    <property type="entry name" value="Type_II_cohesin"/>
    <property type="match status" value="1"/>
</dbReference>
<dbReference type="SUPFAM" id="SSF49265">
    <property type="entry name" value="Fibronectin type III"/>
    <property type="match status" value="1"/>
</dbReference>
<feature type="transmembrane region" description="Helical" evidence="2">
    <location>
        <begin position="498"/>
        <end position="516"/>
    </location>
</feature>
<dbReference type="InterPro" id="IPR008965">
    <property type="entry name" value="CBM2/CBM3_carb-bd_dom_sf"/>
</dbReference>
<dbReference type="CDD" id="cd00063">
    <property type="entry name" value="FN3"/>
    <property type="match status" value="1"/>
</dbReference>
<evidence type="ECO:0000313" key="5">
    <source>
        <dbReference type="Proteomes" id="UP000034543"/>
    </source>
</evidence>
<dbReference type="STRING" id="1618436.UV59_C0035G0019"/>
<dbReference type="InterPro" id="IPR002102">
    <property type="entry name" value="Cohesin_dom"/>
</dbReference>
<evidence type="ECO:0000313" key="4">
    <source>
        <dbReference type="EMBL" id="KKS83637.1"/>
    </source>
</evidence>
<accession>A0A0G1CDM7</accession>
<keyword evidence="2" id="KW-0472">Membrane</keyword>
<sequence>MEPLYTRRSLYILLVLGFLVSTLFFGLSLVKQRQELREKAAGATVFTVKPNKTYLAVNDEVVIDVEMSTGADQVTIVDLVINFDPNVFDAISLSNTGYLPTTFAGPTFNNGQARIVVAAGLEEPKQGQETIVQLVLQSKIPVATTQIDLKGTRARAYGQGETDVVASLIPAIIVVTAEETIQQPQTTLSMFPVTLSVSSGQRFYLPVKMNTNGNKVTGVDLVVLYDTNYFDGKNISKGGFLPTEFTSGTVVDGVAKIATVSLVSQPVVGEGIIAVLEFEAKTTGTTTVSIDASTQISGLGGDPNLLAARESSTITIGQVAISPGIGGTCVAAVPSIPSNFTARTGSSNKVELSWSSVSNVTHYGIVYGLSPGVYIYGAANVGNTTQFTVTGLASSTRYYFAVFAANDCAASGFSTEANALSSTSTGGGTIKKTSPSSALRTSPQPSFVPIDPNQPNPFLQTGTQPSPTLAPLFVSVPPETQEAASGSGILSLLTPVRLVIIALILLLGGAILYLTFHKSSVES</sequence>
<evidence type="ECO:0000259" key="3">
    <source>
        <dbReference type="PROSITE" id="PS50853"/>
    </source>
</evidence>
<dbReference type="InterPro" id="IPR013783">
    <property type="entry name" value="Ig-like_fold"/>
</dbReference>
<organism evidence="4 5">
    <name type="scientific">Candidatus Gottesmanbacteria bacterium GW2011_GWA1_43_11</name>
    <dbReference type="NCBI Taxonomy" id="1618436"/>
    <lineage>
        <taxon>Bacteria</taxon>
        <taxon>Candidatus Gottesmaniibacteriota</taxon>
    </lineage>
</organism>
<dbReference type="Pfam" id="PF00963">
    <property type="entry name" value="Cohesin"/>
    <property type="match status" value="1"/>
</dbReference>
<feature type="transmembrane region" description="Helical" evidence="2">
    <location>
        <begin position="12"/>
        <end position="30"/>
    </location>
</feature>
<keyword evidence="2" id="KW-0812">Transmembrane</keyword>
<gene>
    <name evidence="4" type="ORF">UV59_C0035G0019</name>
</gene>
<dbReference type="InterPro" id="IPR003961">
    <property type="entry name" value="FN3_dom"/>
</dbReference>
<keyword evidence="2" id="KW-1133">Transmembrane helix</keyword>
<dbReference type="SMART" id="SM00060">
    <property type="entry name" value="FN3"/>
    <property type="match status" value="1"/>
</dbReference>
<evidence type="ECO:0000256" key="1">
    <source>
        <dbReference type="SAM" id="MobiDB-lite"/>
    </source>
</evidence>
<dbReference type="Proteomes" id="UP000034543">
    <property type="component" value="Unassembled WGS sequence"/>
</dbReference>
<name>A0A0G1CDM7_9BACT</name>
<dbReference type="GO" id="GO:0000272">
    <property type="term" value="P:polysaccharide catabolic process"/>
    <property type="evidence" value="ECO:0007669"/>
    <property type="project" value="InterPro"/>
</dbReference>
<proteinExistence type="predicted"/>